<evidence type="ECO:0000256" key="1">
    <source>
        <dbReference type="ARBA" id="ARBA00010075"/>
    </source>
</evidence>
<dbReference type="EMBL" id="LRHK01000001">
    <property type="protein sequence ID" value="KWX18799.1"/>
    <property type="molecule type" value="Genomic_DNA"/>
</dbReference>
<dbReference type="GO" id="GO:0003677">
    <property type="term" value="F:DNA binding"/>
    <property type="evidence" value="ECO:0007669"/>
    <property type="project" value="UniProtKB-KW"/>
</dbReference>
<keyword evidence="3" id="KW-0238">DNA-binding</keyword>
<dbReference type="PATRIC" id="fig|1352.1358.peg.1311"/>
<dbReference type="PANTHER" id="PTHR33258">
    <property type="entry name" value="TRANSPOSASE INSL FOR INSERTION SEQUENCE ELEMENT IS186A-RELATED"/>
    <property type="match status" value="1"/>
</dbReference>
<keyword evidence="2" id="KW-0815">Transposition</keyword>
<proteinExistence type="inferred from homology"/>
<dbReference type="PANTHER" id="PTHR33258:SF1">
    <property type="entry name" value="TRANSPOSASE INSL FOR INSERTION SEQUENCE ELEMENT IS186A-RELATED"/>
    <property type="match status" value="1"/>
</dbReference>
<evidence type="ECO:0000313" key="7">
    <source>
        <dbReference type="Proteomes" id="UP000070452"/>
    </source>
</evidence>
<dbReference type="Proteomes" id="UP000070452">
    <property type="component" value="Unassembled WGS sequence"/>
</dbReference>
<evidence type="ECO:0000256" key="2">
    <source>
        <dbReference type="ARBA" id="ARBA00022578"/>
    </source>
</evidence>
<dbReference type="GO" id="GO:0004803">
    <property type="term" value="F:transposase activity"/>
    <property type="evidence" value="ECO:0007669"/>
    <property type="project" value="InterPro"/>
</dbReference>
<accession>A0A132YZT1</accession>
<reference evidence="6 7" key="1">
    <citation type="submission" date="2016-01" db="EMBL/GenBank/DDBJ databases">
        <title>Molecular Mechanisms for transfer of large genomic segments between Enterococcus faecium strains.</title>
        <authorList>
            <person name="Garcia-Solache M.A."/>
            <person name="Lebreton F."/>
            <person name="Mclaughlin R.E."/>
            <person name="Whiteaker J.D."/>
            <person name="Gilmore M.S."/>
            <person name="Rice L.B."/>
        </authorList>
    </citation>
    <scope>NUCLEOTIDE SEQUENCE [LARGE SCALE GENOMIC DNA]</scope>
    <source>
        <strain evidence="6 7">D344RRF x C68</strain>
    </source>
</reference>
<comment type="caution">
    <text evidence="6">The sequence shown here is derived from an EMBL/GenBank/DDBJ whole genome shotgun (WGS) entry which is preliminary data.</text>
</comment>
<protein>
    <submittedName>
        <fullName evidence="6">Transposase</fullName>
    </submittedName>
</protein>
<evidence type="ECO:0000256" key="4">
    <source>
        <dbReference type="ARBA" id="ARBA00023172"/>
    </source>
</evidence>
<dbReference type="InterPro" id="IPR047952">
    <property type="entry name" value="Transpos_IS4"/>
</dbReference>
<dbReference type="RefSeq" id="WP_002289051.1">
    <property type="nucleotide sequence ID" value="NZ_AP026566.1"/>
</dbReference>
<dbReference type="AlphaFoldDB" id="A0A132YZT1"/>
<dbReference type="GO" id="GO:0006313">
    <property type="term" value="P:DNA transposition"/>
    <property type="evidence" value="ECO:0007669"/>
    <property type="project" value="InterPro"/>
</dbReference>
<sequence length="373" mass="43473">MDKYNVKTSFQKWFSAINFSGLSENSQSLISDFDFYSKKLDFQTTLKVLLHAVYEELPSYREIDRAFLDQRLCKELGIDSLCYSSLSRRAPEIKQEVLMEIFTQLVARISAQQPSSKTTSLQLIDSTTIPLNKAWFPWAKFRKTKSGIKLHLNLCYLDKTNQYPESFTMTNASEHDRNHLEVLVDKTQATYVVDRGYFDYKLLDKLNRDGYFFVTRTKSNTKITILDQIEVADTTTRDGTIISDQQVILVGGVNHVTERFRLVTVLTKGQKILRMVTNLFDVSPNEVADMYQARWQIELLFKHLKQNLTIKRLYSHSEQGAINQVILTLIATLLTYVIKIELNTTATLFQLKRTFHYLMFEPAEEWFKRYRPG</sequence>
<evidence type="ECO:0000259" key="5">
    <source>
        <dbReference type="Pfam" id="PF01609"/>
    </source>
</evidence>
<gene>
    <name evidence="6" type="ORF">AWT83_10095</name>
</gene>
<dbReference type="NCBIfam" id="NF033592">
    <property type="entry name" value="transpos_IS4_1"/>
    <property type="match status" value="1"/>
</dbReference>
<evidence type="ECO:0000256" key="3">
    <source>
        <dbReference type="ARBA" id="ARBA00023125"/>
    </source>
</evidence>
<dbReference type="Pfam" id="PF01609">
    <property type="entry name" value="DDE_Tnp_1"/>
    <property type="match status" value="1"/>
</dbReference>
<organism evidence="6 7">
    <name type="scientific">Enterococcus faecium</name>
    <name type="common">Streptococcus faecium</name>
    <dbReference type="NCBI Taxonomy" id="1352"/>
    <lineage>
        <taxon>Bacteria</taxon>
        <taxon>Bacillati</taxon>
        <taxon>Bacillota</taxon>
        <taxon>Bacilli</taxon>
        <taxon>Lactobacillales</taxon>
        <taxon>Enterococcaceae</taxon>
        <taxon>Enterococcus</taxon>
    </lineage>
</organism>
<comment type="similarity">
    <text evidence="1">Belongs to the transposase 11 family.</text>
</comment>
<name>A0A132YZT1_ENTFC</name>
<dbReference type="SUPFAM" id="SSF53098">
    <property type="entry name" value="Ribonuclease H-like"/>
    <property type="match status" value="1"/>
</dbReference>
<feature type="domain" description="Transposase IS4-like" evidence="5">
    <location>
        <begin position="119"/>
        <end position="334"/>
    </location>
</feature>
<dbReference type="InterPro" id="IPR002559">
    <property type="entry name" value="Transposase_11"/>
</dbReference>
<dbReference type="InterPro" id="IPR012337">
    <property type="entry name" value="RNaseH-like_sf"/>
</dbReference>
<keyword evidence="4" id="KW-0233">DNA recombination</keyword>
<evidence type="ECO:0000313" key="6">
    <source>
        <dbReference type="EMBL" id="KWX18799.1"/>
    </source>
</evidence>